<keyword evidence="2" id="KW-1185">Reference proteome</keyword>
<name>A0A286ADA5_9SPHI</name>
<proteinExistence type="predicted"/>
<dbReference type="EMBL" id="OCMT01000004">
    <property type="protein sequence ID" value="SOD19878.1"/>
    <property type="molecule type" value="Genomic_DNA"/>
</dbReference>
<dbReference type="RefSeq" id="WP_097133377.1">
    <property type="nucleotide sequence ID" value="NZ_OCMT01000004.1"/>
</dbReference>
<dbReference type="OrthoDB" id="1163801at2"/>
<protein>
    <recommendedName>
        <fullName evidence="3">HTH domain-containing protein</fullName>
    </recommendedName>
</protein>
<gene>
    <name evidence="1" type="ORF">SAMN06297358_3585</name>
</gene>
<dbReference type="Proteomes" id="UP000219281">
    <property type="component" value="Unassembled WGS sequence"/>
</dbReference>
<reference evidence="2" key="1">
    <citation type="submission" date="2017-09" db="EMBL/GenBank/DDBJ databases">
        <authorList>
            <person name="Varghese N."/>
            <person name="Submissions S."/>
        </authorList>
    </citation>
    <scope>NUCLEOTIDE SEQUENCE [LARGE SCALE GENOMIC DNA]</scope>
    <source>
        <strain evidence="2">CGMCC 1.12803</strain>
    </source>
</reference>
<evidence type="ECO:0000313" key="1">
    <source>
        <dbReference type="EMBL" id="SOD19878.1"/>
    </source>
</evidence>
<evidence type="ECO:0000313" key="2">
    <source>
        <dbReference type="Proteomes" id="UP000219281"/>
    </source>
</evidence>
<organism evidence="1 2">
    <name type="scientific">Pedobacter xixiisoli</name>
    <dbReference type="NCBI Taxonomy" id="1476464"/>
    <lineage>
        <taxon>Bacteria</taxon>
        <taxon>Pseudomonadati</taxon>
        <taxon>Bacteroidota</taxon>
        <taxon>Sphingobacteriia</taxon>
        <taxon>Sphingobacteriales</taxon>
        <taxon>Sphingobacteriaceae</taxon>
        <taxon>Pedobacter</taxon>
    </lineage>
</organism>
<accession>A0A286ADA5</accession>
<sequence length="104" mass="12478">MKLFEYIERINLLHKLIKERRTGCPDKFAQKLGVSTIRLYQLIEELKIMQVPICYSKKDKTYYYQFDYEIAAQLTFRPIDAKELAEINAGYRIQPYGFNKIFKL</sequence>
<dbReference type="AlphaFoldDB" id="A0A286ADA5"/>
<evidence type="ECO:0008006" key="3">
    <source>
        <dbReference type="Google" id="ProtNLM"/>
    </source>
</evidence>